<dbReference type="InterPro" id="IPR037820">
    <property type="entry name" value="GH94N_NdvB"/>
</dbReference>
<keyword evidence="3" id="KW-0472">Membrane</keyword>
<dbReference type="InterPro" id="IPR008928">
    <property type="entry name" value="6-hairpin_glycosidase_sf"/>
</dbReference>
<dbReference type="EMBL" id="UGSK01000001">
    <property type="protein sequence ID" value="SUB01005.1"/>
    <property type="molecule type" value="Genomic_DNA"/>
</dbReference>
<feature type="domain" description="Glycosyl hydrolase 94 supersandwich" evidence="4">
    <location>
        <begin position="1528"/>
        <end position="1802"/>
    </location>
</feature>
<organism evidence="7 8">
    <name type="scientific">Pannonibacter phragmitetus</name>
    <dbReference type="NCBI Taxonomy" id="121719"/>
    <lineage>
        <taxon>Bacteria</taxon>
        <taxon>Pseudomonadati</taxon>
        <taxon>Pseudomonadota</taxon>
        <taxon>Alphaproteobacteria</taxon>
        <taxon>Hyphomicrobiales</taxon>
        <taxon>Stappiaceae</taxon>
        <taxon>Pannonibacter</taxon>
    </lineage>
</organism>
<dbReference type="InterPro" id="IPR037824">
    <property type="entry name" value="GH94N_2_NdvB"/>
</dbReference>
<dbReference type="InterPro" id="IPR037018">
    <property type="entry name" value="GH65_N"/>
</dbReference>
<feature type="transmembrane region" description="Helical" evidence="3">
    <location>
        <begin position="447"/>
        <end position="472"/>
    </location>
</feature>
<dbReference type="CDD" id="cd11756">
    <property type="entry name" value="GH94N_ChvB_NdvB_1_like"/>
    <property type="match status" value="1"/>
</dbReference>
<dbReference type="InterPro" id="IPR019282">
    <property type="entry name" value="Glycoamylase-like_cons_dom"/>
</dbReference>
<feature type="domain" description="Glycosyl hydrolase 94 supersandwich" evidence="4">
    <location>
        <begin position="2030"/>
        <end position="2299"/>
    </location>
</feature>
<feature type="transmembrane region" description="Helical" evidence="3">
    <location>
        <begin position="841"/>
        <end position="864"/>
    </location>
</feature>
<evidence type="ECO:0000256" key="3">
    <source>
        <dbReference type="SAM" id="Phobius"/>
    </source>
</evidence>
<dbReference type="Gene3D" id="2.60.420.10">
    <property type="entry name" value="Maltose phosphorylase, domain 3"/>
    <property type="match status" value="1"/>
</dbReference>
<proteinExistence type="predicted"/>
<dbReference type="InterPro" id="IPR010383">
    <property type="entry name" value="Glyco_hydrolase_94_b-supersand"/>
</dbReference>
<keyword evidence="3" id="KW-0812">Transmembrane</keyword>
<sequence>MTAGQTGLRWRARFERATGIRPPVATPWQDTAAIRSELFGTERLEHHALTLAMAQTVTDQPAQGGRELARRVSENASFLLGAYKACALNLQEGRAISPAAEWLLDNFHLVEEQFRQVADDLPHDYYRQLPKLSAGPFAGYPRVLGLAWAYVAHTDSLLCSPVLALFVKSYQKVSPLTIGELWAVAITLRIVLIENMRRLAQEITRGSDLRKTADDIVDRIWAAKRNGSQATVREFLAATAGLEDTLLDEIIAAQIAKRLRGFDPAETPLHVWLEDRLRSQGSSIETVVQNAQLRQGATSVTMRNIVTSMRLASEMDWASFVEDVSLIDAHLRASSGFAGMDFATRNAYRTAIEILSRGSPLSEIEVTGAALDFTAHDGSGEAGDPGPALIGTRRREFEKTLGFRPSLPVRLGRMLASLGLAGYLGAIALATAGVLAAALWAVGTSGLAVLVLAVTGLAAASEAGTALVNLAVTRTVRPKLLPGLDLTAGIPPHLRTLVAVPVLLSHKSDLLDQIGRLEVHHLSSPGGSLHYALLSDGPDAQTRTVPQDAELIAEAQAGIKRLNTLYPSSEGDRFFLLHRHRLWNPQEGVWMGWERKRGKLEELNRLLRGGTGTSFLPGASVPQDVRFVITLDADTRLLRDTVASLIGKMAHPMNRAVLDPGQRRVTAGYGILQPGVTPALPAGTHGSLFQQVFSSPGGIDPYASATSNVYQDLFGEGSFTGKGIYDVDAFTGSLAGRVPENTMLSHDLFEGIFARAGLASDIELVEDFPVRYDVAIRRQHRWTRGDWQLLPWLLGIGRGRDSTVPATGRWKMTDNLRRAVVAPFSLASLFAGWLLPLPAAISWNAAILTMLAVPQLTGLPFAILPGRAGITSRSHFAALRQDARTAVLQIALGAAFLADTAWQMTDACGRTLVRLGLTRKHLLQWVTAADAGASARPGYAAQYRNMAGGLVLGLSASGAALALNPLAWPAVVLFALAWLAAPALAYRVSRPFVPPPEVPLSPDDALALRLIARRTWRYFERFVTAADNFLPPDNFQETPKPTVFHRTSPTNIGLYLLSVTAARDFGWTGQTAAIVRLEQTLQSIKRLPQFRGHLFNWYETRELRVLDPAYVSSVDSGNLAGHLIAVAQACREWRTVPLAASSRHAGVADALTLARQALTPKISGLAALLDKLAAGNTAHHPFEALLPLAREAADLALASYGPDHELAFWCCAARDCIAGHMDDVWEISSARLHALEELFRRLAMDMDFRFLFNPEKKLLSIGFSVTTNSLDPSCYDLLASEARLASLFAIAKGDVETRHWFRLGRAATPAGASSALISWSGSMFEYLMPSLIMRAPSGSVLEQTSRLIVARQQDYGHANAIPWGISESSFNSRDLEMTYQYSNFGVPGLGLKRGLSANRVVAPYATALAAMVDSTAALRNFGRLAAIGAQGRYGFYEAVDFTPSRLPAGAHHAIVRSFMAHHQGMTITAIANTLQNGRLRTRFHNEPVIQAAELLLQERMPRDARSAPPRAGDVPVTALNTSAAPAVRHFDAPGDGPPTGHMLSNGSYGVMLTPTGGGYSCWRGLAITRWRADPSQSTLGSFIFVRDVKSGGLWSAAIQPTGADPGRHSATFSEHKASFVHKGRRLSTTTEVVVSAEDDAEARRVTLTNTGRHPREIELTSYNELVLAPAAADLAHPAFSKLFVVTGFLPELDVVIATRRRRDPADPEVWSAHIAVVEGQETAPLQHETDRAQFIGRGRSIRDAAMAGAPLSGTTGAVLDPIFSLRRRITVPPGGMARVSFWTLAASTPEALLDLVDRHRDPSAFERAATLSWTQAQVQLRHLGVTPAAAADFQRLGGMILRGDASLRATRSQIEAGMGQRSRLWPLGISGDLPIVLFQISETEDVAALHEVLAAHEYLRMRQLDFDLVIINEHAPSYYQDMQAVIDDAVRSAQARPRSGRNKGPAHGAIHTLRTTLVSPGAHAILLAAAHVVLIAGRGSIGDQIDALTPETKRPLLPSFKGGAAEEATTVPTPELEYFNGLGGFAEDGREYVTVLRHGQTTPAPWINVIANPSFGFQVSAEGSGHVWSGNSRENQLTAWSNDPVCDPASEALYLYDLDSGALWTPTALPVRGKGTYIARHGFGYSRFEHAERGIEADMLQFVPVDDPVKITWLTLRNTGKTVRRLSVTAYAEWVLGTSRSTTAAGIVTMKDPETGAIFARNPHATGFADRVAFADLGSGTASLTADRSEVLGKGGDMAAPAGIGAARFSGRTGPALDPCAALQRLVALEPGGTATVVFLFGQAETEQAARSLILRHRSNDPARTLSIVRQHWNDLLTSVQVTSPDRSMDILLNGWLLYQTLACRIWARSGFYQASGAYGFRDQLQDGMSLTALRPEITRAHLLRAAGRQFPEGDVQHWWLPHSGQGVRTRISDDRIWLGYCAAQYASVTGDTSILDEQVPFLEGPALQPDAHDAFFQPAVSASTASLFEHCARGLDLAIELTGTNGMPLIGSGDWNDGMNRVGAQGKGTSVWLGWLLIAAIDRMTPFAGERNPARAARWHSHRTALLQAIERDGWDGAWYRRGTFDDGTPLGSAASDECQIDSIAQSWAVLSGAANPQRAATAMASMTQRLVQPGPGLALLFTPPFDSTPRDPGYIKGYPPGLRENGGQYSHAAMWAILAQCGLGNGDAAGELFSLVNPVNHALTPEAVERYKTEPYAVAADVYANPQHTGRGGWTWYTGSAAWMHRAGIEGILGLTWSGPDLLLNPCFPKHWPQLKAVVRLRESSLTISIDNPNQTGHGIQSARLNGEALTVAGQKLRIPMPKGEHSLDVTMT</sequence>
<dbReference type="InterPro" id="IPR011013">
    <property type="entry name" value="Gal_mutarotase_sf_dom"/>
</dbReference>
<name>A0A378ZUZ0_9HYPH</name>
<evidence type="ECO:0000259" key="6">
    <source>
        <dbReference type="Pfam" id="PF17167"/>
    </source>
</evidence>
<dbReference type="Gene3D" id="2.70.98.40">
    <property type="entry name" value="Glycoside hydrolase, family 65, N-terminal domain"/>
    <property type="match status" value="2"/>
</dbReference>
<feature type="domain" description="Glycoamylase-like" evidence="5">
    <location>
        <begin position="1278"/>
        <end position="1486"/>
    </location>
</feature>
<dbReference type="GO" id="GO:0016757">
    <property type="term" value="F:glycosyltransferase activity"/>
    <property type="evidence" value="ECO:0007669"/>
    <property type="project" value="UniProtKB-KW"/>
</dbReference>
<feature type="transmembrane region" description="Helical" evidence="3">
    <location>
        <begin position="143"/>
        <end position="167"/>
    </location>
</feature>
<dbReference type="InterPro" id="IPR052047">
    <property type="entry name" value="GH94_Enzymes"/>
</dbReference>
<feature type="transmembrane region" description="Helical" evidence="3">
    <location>
        <begin position="173"/>
        <end position="192"/>
    </location>
</feature>
<evidence type="ECO:0000256" key="1">
    <source>
        <dbReference type="ARBA" id="ARBA00022676"/>
    </source>
</evidence>
<dbReference type="Pfam" id="PF10091">
    <property type="entry name" value="Glycoamylase"/>
    <property type="match status" value="1"/>
</dbReference>
<dbReference type="GO" id="GO:0030246">
    <property type="term" value="F:carbohydrate binding"/>
    <property type="evidence" value="ECO:0007669"/>
    <property type="project" value="InterPro"/>
</dbReference>
<gene>
    <name evidence="7" type="ORF">NCTC13350_01936</name>
</gene>
<protein>
    <submittedName>
        <fullName evidence="7">Cellobiose phosphorylase</fullName>
    </submittedName>
</protein>
<dbReference type="InterPro" id="IPR033432">
    <property type="entry name" value="GH94_catalytic"/>
</dbReference>
<feature type="transmembrane region" description="Helical" evidence="3">
    <location>
        <begin position="420"/>
        <end position="441"/>
    </location>
</feature>
<dbReference type="PANTHER" id="PTHR37469">
    <property type="entry name" value="CELLOBIONIC ACID PHOSPHORYLASE-RELATED"/>
    <property type="match status" value="1"/>
</dbReference>
<dbReference type="PANTHER" id="PTHR37469:SF2">
    <property type="entry name" value="CELLOBIONIC ACID PHOSPHORYLASE"/>
    <property type="match status" value="1"/>
</dbReference>
<keyword evidence="2" id="KW-0808">Transferase</keyword>
<dbReference type="CDD" id="cd11753">
    <property type="entry name" value="GH94N_ChvB_NdvB_2_like"/>
    <property type="match status" value="1"/>
</dbReference>
<keyword evidence="1" id="KW-0328">Glycosyltransferase</keyword>
<dbReference type="InterPro" id="IPR012341">
    <property type="entry name" value="6hp_glycosidase-like_sf"/>
</dbReference>
<dbReference type="GO" id="GO:0005975">
    <property type="term" value="P:carbohydrate metabolic process"/>
    <property type="evidence" value="ECO:0007669"/>
    <property type="project" value="InterPro"/>
</dbReference>
<accession>A0A378ZUZ0</accession>
<keyword evidence="3" id="KW-1133">Transmembrane helix</keyword>
<evidence type="ECO:0000259" key="4">
    <source>
        <dbReference type="Pfam" id="PF06165"/>
    </source>
</evidence>
<evidence type="ECO:0000259" key="5">
    <source>
        <dbReference type="Pfam" id="PF10091"/>
    </source>
</evidence>
<dbReference type="Gene3D" id="1.50.10.10">
    <property type="match status" value="1"/>
</dbReference>
<evidence type="ECO:0000256" key="2">
    <source>
        <dbReference type="ARBA" id="ARBA00022679"/>
    </source>
</evidence>
<evidence type="ECO:0000313" key="7">
    <source>
        <dbReference type="EMBL" id="SUB01005.1"/>
    </source>
</evidence>
<dbReference type="Proteomes" id="UP000255000">
    <property type="component" value="Unassembled WGS sequence"/>
</dbReference>
<dbReference type="Pfam" id="PF17167">
    <property type="entry name" value="Glyco_hydro_94"/>
    <property type="match status" value="1"/>
</dbReference>
<dbReference type="Gene3D" id="1.50.10.140">
    <property type="match status" value="1"/>
</dbReference>
<evidence type="ECO:0000313" key="8">
    <source>
        <dbReference type="Proteomes" id="UP000255000"/>
    </source>
</evidence>
<dbReference type="SMART" id="SM01068">
    <property type="entry name" value="CBM_X"/>
    <property type="match status" value="2"/>
</dbReference>
<dbReference type="SUPFAM" id="SSF48208">
    <property type="entry name" value="Six-hairpin glycosidases"/>
    <property type="match status" value="1"/>
</dbReference>
<reference evidence="7 8" key="1">
    <citation type="submission" date="2018-06" db="EMBL/GenBank/DDBJ databases">
        <authorList>
            <consortium name="Pathogen Informatics"/>
            <person name="Doyle S."/>
        </authorList>
    </citation>
    <scope>NUCLEOTIDE SEQUENCE [LARGE SCALE GENOMIC DNA]</scope>
    <source>
        <strain evidence="7 8">NCTC13350</strain>
    </source>
</reference>
<dbReference type="Pfam" id="PF06165">
    <property type="entry name" value="GH94_b-supersand"/>
    <property type="match status" value="2"/>
</dbReference>
<feature type="domain" description="Glycosyl hydrolase 94 catalytic" evidence="6">
    <location>
        <begin position="2312"/>
        <end position="2736"/>
    </location>
</feature>
<dbReference type="SUPFAM" id="SSF74650">
    <property type="entry name" value="Galactose mutarotase-like"/>
    <property type="match status" value="2"/>
</dbReference>
<feature type="transmembrane region" description="Helical" evidence="3">
    <location>
        <begin position="819"/>
        <end position="835"/>
    </location>
</feature>